<dbReference type="Proteomes" id="UP001221208">
    <property type="component" value="Unassembled WGS sequence"/>
</dbReference>
<protein>
    <submittedName>
        <fullName evidence="1">Uncharacterized protein</fullName>
    </submittedName>
</protein>
<gene>
    <name evidence="1" type="ORF">OIK44_01405</name>
</gene>
<accession>A0ABT5JU35</accession>
<sequence>MRTIAQSHTIKLPRINSRPYRLLQALLAGAGTFYQVCERAGLDIEQPGAEPLLRGLFEGMLATGVAKLDGILYSVTLRARLALEEPAVPACGQVAAPHFRGAAAAMPVLVVRA</sequence>
<keyword evidence="2" id="KW-1185">Reference proteome</keyword>
<comment type="caution">
    <text evidence="1">The sequence shown here is derived from an EMBL/GenBank/DDBJ whole genome shotgun (WGS) entry which is preliminary data.</text>
</comment>
<evidence type="ECO:0000313" key="1">
    <source>
        <dbReference type="EMBL" id="MDC8756242.1"/>
    </source>
</evidence>
<reference evidence="1 2" key="1">
    <citation type="submission" date="2022-10" db="EMBL/GenBank/DDBJ databases">
        <title>Janthinobacterium sp. hw3 Genome sequencing.</title>
        <authorList>
            <person name="Park S."/>
        </authorList>
    </citation>
    <scope>NUCLEOTIDE SEQUENCE [LARGE SCALE GENOMIC DNA]</scope>
    <source>
        <strain evidence="2">hw3</strain>
    </source>
</reference>
<evidence type="ECO:0000313" key="2">
    <source>
        <dbReference type="Proteomes" id="UP001221208"/>
    </source>
</evidence>
<dbReference type="RefSeq" id="WP_273668869.1">
    <property type="nucleotide sequence ID" value="NZ_JAQQXR010000001.1"/>
</dbReference>
<proteinExistence type="predicted"/>
<name>A0ABT5JU35_9BURK</name>
<dbReference type="EMBL" id="JAQQXR010000001">
    <property type="protein sequence ID" value="MDC8756242.1"/>
    <property type="molecule type" value="Genomic_DNA"/>
</dbReference>
<organism evidence="1 2">
    <name type="scientific">Janthinobacterium fluminis</name>
    <dbReference type="NCBI Taxonomy" id="2987524"/>
    <lineage>
        <taxon>Bacteria</taxon>
        <taxon>Pseudomonadati</taxon>
        <taxon>Pseudomonadota</taxon>
        <taxon>Betaproteobacteria</taxon>
        <taxon>Burkholderiales</taxon>
        <taxon>Oxalobacteraceae</taxon>
        <taxon>Janthinobacterium</taxon>
    </lineage>
</organism>